<evidence type="ECO:0000256" key="4">
    <source>
        <dbReference type="ARBA" id="ARBA00023125"/>
    </source>
</evidence>
<dbReference type="GO" id="GO:0001228">
    <property type="term" value="F:DNA-binding transcription activator activity, RNA polymerase II-specific"/>
    <property type="evidence" value="ECO:0007669"/>
    <property type="project" value="TreeGrafter"/>
</dbReference>
<dbReference type="OrthoDB" id="4337792at2759"/>
<keyword evidence="2" id="KW-0862">Zinc</keyword>
<dbReference type="GO" id="GO:0046872">
    <property type="term" value="F:metal ion binding"/>
    <property type="evidence" value="ECO:0007669"/>
    <property type="project" value="UniProtKB-KW"/>
</dbReference>
<dbReference type="GO" id="GO:0005634">
    <property type="term" value="C:nucleus"/>
    <property type="evidence" value="ECO:0007669"/>
    <property type="project" value="TreeGrafter"/>
</dbReference>
<dbReference type="PANTHER" id="PTHR31944">
    <property type="entry name" value="HEME-RESPONSIVE ZINC FINGER TRANSCRIPTION FACTOR HAP1"/>
    <property type="match status" value="1"/>
</dbReference>
<evidence type="ECO:0000256" key="6">
    <source>
        <dbReference type="ARBA" id="ARBA00023242"/>
    </source>
</evidence>
<name>R8BJQ9_PHAM7</name>
<dbReference type="AlphaFoldDB" id="R8BJQ9"/>
<gene>
    <name evidence="7" type="ORF">UCRPA7_5004</name>
</gene>
<organism evidence="7 8">
    <name type="scientific">Phaeoacremonium minimum (strain UCR-PA7)</name>
    <name type="common">Esca disease fungus</name>
    <name type="synonym">Togninia minima</name>
    <dbReference type="NCBI Taxonomy" id="1286976"/>
    <lineage>
        <taxon>Eukaryota</taxon>
        <taxon>Fungi</taxon>
        <taxon>Dikarya</taxon>
        <taxon>Ascomycota</taxon>
        <taxon>Pezizomycotina</taxon>
        <taxon>Sordariomycetes</taxon>
        <taxon>Sordariomycetidae</taxon>
        <taxon>Togniniales</taxon>
        <taxon>Togniniaceae</taxon>
        <taxon>Phaeoacremonium</taxon>
    </lineage>
</organism>
<evidence type="ECO:0000256" key="5">
    <source>
        <dbReference type="ARBA" id="ARBA00023163"/>
    </source>
</evidence>
<reference evidence="8" key="1">
    <citation type="journal article" date="2013" name="Genome Announc.">
        <title>Draft genome sequence of the ascomycete Phaeoacremonium aleophilum strain UCR-PA7, a causal agent of the esca disease complex in grapevines.</title>
        <authorList>
            <person name="Blanco-Ulate B."/>
            <person name="Rolshausen P."/>
            <person name="Cantu D."/>
        </authorList>
    </citation>
    <scope>NUCLEOTIDE SEQUENCE [LARGE SCALE GENOMIC DNA]</scope>
    <source>
        <strain evidence="8">UCR-PA7</strain>
    </source>
</reference>
<protein>
    <submittedName>
        <fullName evidence="7">Putative c6 transcription protein</fullName>
    </submittedName>
</protein>
<dbReference type="KEGG" id="tmn:UCRPA7_5004"/>
<dbReference type="HOGENOM" id="CLU_1251444_0_0_1"/>
<evidence type="ECO:0000256" key="1">
    <source>
        <dbReference type="ARBA" id="ARBA00022723"/>
    </source>
</evidence>
<dbReference type="Proteomes" id="UP000014074">
    <property type="component" value="Unassembled WGS sequence"/>
</dbReference>
<dbReference type="InterPro" id="IPR051430">
    <property type="entry name" value="Fungal_TF_Env_Response"/>
</dbReference>
<keyword evidence="3" id="KW-0805">Transcription regulation</keyword>
<keyword evidence="6" id="KW-0539">Nucleus</keyword>
<dbReference type="GO" id="GO:0000978">
    <property type="term" value="F:RNA polymerase II cis-regulatory region sequence-specific DNA binding"/>
    <property type="evidence" value="ECO:0007669"/>
    <property type="project" value="TreeGrafter"/>
</dbReference>
<keyword evidence="1" id="KW-0479">Metal-binding</keyword>
<sequence>MIRASAEPKFYLSRKSGLESCMVIASYIDDLDIKSGRIDDFSRLMICGTGSLRGPLNLDIIATLCLEVTTQLNEYGPRMNSDPLEALRKAGRKPILDKLEHIKEQLLQIIALGSASLKRYNFLAGMLAQIRALETGQSVDTAVYEAVKQSLKNSYDALLASQTVNTPPDSIDSLINAPTTISSESFDFDMGLLDPGQFFDPLNIFSLSEVPDGTQYGTDFL</sequence>
<evidence type="ECO:0000313" key="8">
    <source>
        <dbReference type="Proteomes" id="UP000014074"/>
    </source>
</evidence>
<dbReference type="PANTHER" id="PTHR31944:SF129">
    <property type="entry name" value="ASPYRIDONES CLUSTER REGULATOR APDR-RELATED"/>
    <property type="match status" value="1"/>
</dbReference>
<keyword evidence="4" id="KW-0238">DNA-binding</keyword>
<proteinExistence type="predicted"/>
<evidence type="ECO:0000256" key="3">
    <source>
        <dbReference type="ARBA" id="ARBA00023015"/>
    </source>
</evidence>
<evidence type="ECO:0000313" key="7">
    <source>
        <dbReference type="EMBL" id="EON99452.1"/>
    </source>
</evidence>
<dbReference type="EMBL" id="KB933149">
    <property type="protein sequence ID" value="EON99452.1"/>
    <property type="molecule type" value="Genomic_DNA"/>
</dbReference>
<accession>R8BJQ9</accession>
<keyword evidence="8" id="KW-1185">Reference proteome</keyword>
<dbReference type="RefSeq" id="XP_007915746.1">
    <property type="nucleotide sequence ID" value="XM_007917555.1"/>
</dbReference>
<dbReference type="eggNOG" id="ENOG502SJRF">
    <property type="taxonomic scope" value="Eukaryota"/>
</dbReference>
<evidence type="ECO:0000256" key="2">
    <source>
        <dbReference type="ARBA" id="ARBA00022833"/>
    </source>
</evidence>
<dbReference type="GeneID" id="19325516"/>
<keyword evidence="5" id="KW-0804">Transcription</keyword>